<dbReference type="Pfam" id="PF02931">
    <property type="entry name" value="Neur_chan_LBD"/>
    <property type="match status" value="1"/>
</dbReference>
<organism evidence="2 4">
    <name type="scientific">Didymodactylos carnosus</name>
    <dbReference type="NCBI Taxonomy" id="1234261"/>
    <lineage>
        <taxon>Eukaryota</taxon>
        <taxon>Metazoa</taxon>
        <taxon>Spiralia</taxon>
        <taxon>Gnathifera</taxon>
        <taxon>Rotifera</taxon>
        <taxon>Eurotatoria</taxon>
        <taxon>Bdelloidea</taxon>
        <taxon>Philodinida</taxon>
        <taxon>Philodinidae</taxon>
        <taxon>Didymodactylos</taxon>
    </lineage>
</organism>
<sequence>CGEHHRRLLRNIFKERQYLMHDRPVENDNDTVNVTINLALQQIIDLTWNAYNLKWIPEEYGNITTINLPSTRIWTPDILLYN</sequence>
<dbReference type="SUPFAM" id="SSF63712">
    <property type="entry name" value="Nicotinic receptor ligand binding domain-like"/>
    <property type="match status" value="1"/>
</dbReference>
<dbReference type="EMBL" id="CAJOBA010075119">
    <property type="protein sequence ID" value="CAF4413471.1"/>
    <property type="molecule type" value="Genomic_DNA"/>
</dbReference>
<dbReference type="GO" id="GO:0005230">
    <property type="term" value="F:extracellular ligand-gated monoatomic ion channel activity"/>
    <property type="evidence" value="ECO:0007669"/>
    <property type="project" value="InterPro"/>
</dbReference>
<feature type="non-terminal residue" evidence="2">
    <location>
        <position position="1"/>
    </location>
</feature>
<dbReference type="InterPro" id="IPR006202">
    <property type="entry name" value="Neur_chan_lig-bd"/>
</dbReference>
<accession>A0A8S2G0H3</accession>
<dbReference type="InterPro" id="IPR036734">
    <property type="entry name" value="Neur_chan_lig-bd_sf"/>
</dbReference>
<dbReference type="AlphaFoldDB" id="A0A8S2G0H3"/>
<evidence type="ECO:0000313" key="2">
    <source>
        <dbReference type="EMBL" id="CAF1603706.1"/>
    </source>
</evidence>
<feature type="domain" description="Neurotransmitter-gated ion-channel ligand-binding" evidence="1">
    <location>
        <begin position="45"/>
        <end position="82"/>
    </location>
</feature>
<comment type="caution">
    <text evidence="2">The sequence shown here is derived from an EMBL/GenBank/DDBJ whole genome shotgun (WGS) entry which is preliminary data.</text>
</comment>
<feature type="non-terminal residue" evidence="2">
    <location>
        <position position="82"/>
    </location>
</feature>
<dbReference type="Gene3D" id="2.70.170.10">
    <property type="entry name" value="Neurotransmitter-gated ion-channel ligand-binding domain"/>
    <property type="match status" value="1"/>
</dbReference>
<reference evidence="2" key="1">
    <citation type="submission" date="2021-02" db="EMBL/GenBank/DDBJ databases">
        <authorList>
            <person name="Nowell W R."/>
        </authorList>
    </citation>
    <scope>NUCLEOTIDE SEQUENCE</scope>
</reference>
<dbReference type="Proteomes" id="UP000682733">
    <property type="component" value="Unassembled WGS sequence"/>
</dbReference>
<dbReference type="EMBL" id="CAJNOK010051251">
    <property type="protein sequence ID" value="CAF1603706.1"/>
    <property type="molecule type" value="Genomic_DNA"/>
</dbReference>
<proteinExistence type="predicted"/>
<protein>
    <recommendedName>
        <fullName evidence="1">Neurotransmitter-gated ion-channel ligand-binding domain-containing protein</fullName>
    </recommendedName>
</protein>
<name>A0A8S2G0H3_9BILA</name>
<evidence type="ECO:0000313" key="4">
    <source>
        <dbReference type="Proteomes" id="UP000677228"/>
    </source>
</evidence>
<evidence type="ECO:0000259" key="1">
    <source>
        <dbReference type="Pfam" id="PF02931"/>
    </source>
</evidence>
<gene>
    <name evidence="2" type="ORF">OVA965_LOCUS42257</name>
    <name evidence="3" type="ORF">TMI583_LOCUS44098</name>
</gene>
<evidence type="ECO:0000313" key="3">
    <source>
        <dbReference type="EMBL" id="CAF4413471.1"/>
    </source>
</evidence>
<dbReference type="GO" id="GO:0016020">
    <property type="term" value="C:membrane"/>
    <property type="evidence" value="ECO:0007669"/>
    <property type="project" value="InterPro"/>
</dbReference>
<dbReference type="Proteomes" id="UP000677228">
    <property type="component" value="Unassembled WGS sequence"/>
</dbReference>